<comment type="function">
    <text evidence="1">Could possibly oxidize fatty acids using specific components.</text>
</comment>
<evidence type="ECO:0000256" key="2">
    <source>
        <dbReference type="ARBA" id="ARBA00005254"/>
    </source>
</evidence>
<evidence type="ECO:0000256" key="9">
    <source>
        <dbReference type="ARBA" id="ARBA00073436"/>
    </source>
</evidence>
<evidence type="ECO:0000256" key="3">
    <source>
        <dbReference type="ARBA" id="ARBA00012076"/>
    </source>
</evidence>
<comment type="similarity">
    <text evidence="2 10">Belongs to the enoyl-CoA hydratase/isomerase family.</text>
</comment>
<evidence type="ECO:0000256" key="7">
    <source>
        <dbReference type="ARBA" id="ARBA00023717"/>
    </source>
</evidence>
<dbReference type="GO" id="GO:0018812">
    <property type="term" value="F:3-hydroxyacyl-CoA dehydratase activity"/>
    <property type="evidence" value="ECO:0007669"/>
    <property type="project" value="RHEA"/>
</dbReference>
<dbReference type="InterPro" id="IPR029045">
    <property type="entry name" value="ClpP/crotonase-like_dom_sf"/>
</dbReference>
<comment type="catalytic activity">
    <reaction evidence="6">
        <text>a (3S)-3-hydroxyacyl-CoA = a (2E)-enoyl-CoA + H2O</text>
        <dbReference type="Rhea" id="RHEA:16105"/>
        <dbReference type="ChEBI" id="CHEBI:15377"/>
        <dbReference type="ChEBI" id="CHEBI:57318"/>
        <dbReference type="ChEBI" id="CHEBI:58856"/>
        <dbReference type="EC" id="4.2.1.17"/>
    </reaction>
</comment>
<dbReference type="RefSeq" id="WP_115278768.1">
    <property type="nucleotide sequence ID" value="NZ_AP022600.1"/>
</dbReference>
<dbReference type="InterPro" id="IPR001753">
    <property type="entry name" value="Enoyl-CoA_hydra/iso"/>
</dbReference>
<dbReference type="InterPro" id="IPR018376">
    <property type="entry name" value="Enoyl-CoA_hyd/isom_CS"/>
</dbReference>
<dbReference type="EC" id="4.2.1.17" evidence="3"/>
<protein>
    <recommendedName>
        <fullName evidence="8">Probable enoyl-CoA hydratase EchA17</fullName>
        <ecNumber evidence="3">4.2.1.17</ecNumber>
    </recommendedName>
    <alternativeName>
        <fullName evidence="9">Probable enoyl-CoA hydratase echA17</fullName>
    </alternativeName>
</protein>
<feature type="compositionally biased region" description="Basic and acidic residues" evidence="11">
    <location>
        <begin position="248"/>
        <end position="259"/>
    </location>
</feature>
<accession>A0A378TH79</accession>
<evidence type="ECO:0000256" key="6">
    <source>
        <dbReference type="ARBA" id="ARBA00023709"/>
    </source>
</evidence>
<dbReference type="Gene3D" id="3.90.226.10">
    <property type="entry name" value="2-enoyl-CoA Hydratase, Chain A, domain 1"/>
    <property type="match status" value="1"/>
</dbReference>
<evidence type="ECO:0000313" key="13">
    <source>
        <dbReference type="Proteomes" id="UP000254978"/>
    </source>
</evidence>
<evidence type="ECO:0000256" key="5">
    <source>
        <dbReference type="ARBA" id="ARBA00023239"/>
    </source>
</evidence>
<dbReference type="PANTHER" id="PTHR43802">
    <property type="entry name" value="ENOYL-COA HYDRATASE"/>
    <property type="match status" value="1"/>
</dbReference>
<organism evidence="12 13">
    <name type="scientific">Mycolicibacterium tokaiense</name>
    <dbReference type="NCBI Taxonomy" id="39695"/>
    <lineage>
        <taxon>Bacteria</taxon>
        <taxon>Bacillati</taxon>
        <taxon>Actinomycetota</taxon>
        <taxon>Actinomycetes</taxon>
        <taxon>Mycobacteriales</taxon>
        <taxon>Mycobacteriaceae</taxon>
        <taxon>Mycolicibacterium</taxon>
    </lineage>
</organism>
<comment type="catalytic activity">
    <reaction evidence="7">
        <text>a 4-saturated-(3S)-3-hydroxyacyl-CoA = a (3E)-enoyl-CoA + H2O</text>
        <dbReference type="Rhea" id="RHEA:20724"/>
        <dbReference type="ChEBI" id="CHEBI:15377"/>
        <dbReference type="ChEBI" id="CHEBI:58521"/>
        <dbReference type="ChEBI" id="CHEBI:137480"/>
        <dbReference type="EC" id="4.2.1.17"/>
    </reaction>
</comment>
<reference evidence="12 13" key="1">
    <citation type="submission" date="2018-06" db="EMBL/GenBank/DDBJ databases">
        <authorList>
            <consortium name="Pathogen Informatics"/>
            <person name="Doyle S."/>
        </authorList>
    </citation>
    <scope>NUCLEOTIDE SEQUENCE [LARGE SCALE GENOMIC DNA]</scope>
    <source>
        <strain evidence="12 13">NCTC10821</strain>
    </source>
</reference>
<keyword evidence="4" id="KW-0443">Lipid metabolism</keyword>
<keyword evidence="13" id="KW-1185">Reference proteome</keyword>
<dbReference type="GO" id="GO:0006631">
    <property type="term" value="P:fatty acid metabolic process"/>
    <property type="evidence" value="ECO:0007669"/>
    <property type="project" value="UniProtKB-KW"/>
</dbReference>
<keyword evidence="4" id="KW-0276">Fatty acid metabolism</keyword>
<dbReference type="Pfam" id="PF00378">
    <property type="entry name" value="ECH_1"/>
    <property type="match status" value="1"/>
</dbReference>
<dbReference type="OrthoDB" id="3569436at2"/>
<dbReference type="CDD" id="cd06558">
    <property type="entry name" value="crotonase-like"/>
    <property type="match status" value="1"/>
</dbReference>
<dbReference type="FunFam" id="3.90.226.10:FF:000009">
    <property type="entry name" value="Carnitinyl-CoA dehydratase"/>
    <property type="match status" value="1"/>
</dbReference>
<dbReference type="PROSITE" id="PS00166">
    <property type="entry name" value="ENOYL_COA_HYDRATASE"/>
    <property type="match status" value="1"/>
</dbReference>
<evidence type="ECO:0000256" key="10">
    <source>
        <dbReference type="RuleBase" id="RU003707"/>
    </source>
</evidence>
<name>A0A378TH79_9MYCO</name>
<sequence>MTSDGTPGTEVGEDRVAVITLRRPEVLNALDSSCHRAIGRAIVELERNDRVGAIVIAGQGRAFCSGSDLSEIGQLTGQAEQDYVALDFATKNRIAGCIKPVIAAVHGYCVGGGLELALACDFRVAAQDAIFMLPEVTLGSLPGSGGLQRLPRIVGVGVATDWILTGRKVDAQEAHRHGLVARLVPTGEHLLAARRLAAELAGKSALAMRLAKVALTPEPLADRGMVAAFQMLAGDAGHRQPSYSAATKKFEKNPSGRSA</sequence>
<dbReference type="PANTHER" id="PTHR43802:SF1">
    <property type="entry name" value="IP11341P-RELATED"/>
    <property type="match status" value="1"/>
</dbReference>
<dbReference type="Proteomes" id="UP000254978">
    <property type="component" value="Unassembled WGS sequence"/>
</dbReference>
<evidence type="ECO:0000256" key="11">
    <source>
        <dbReference type="SAM" id="MobiDB-lite"/>
    </source>
</evidence>
<gene>
    <name evidence="12" type="primary">echA8_6</name>
    <name evidence="12" type="ORF">NCTC10821_02686</name>
</gene>
<dbReference type="SUPFAM" id="SSF52096">
    <property type="entry name" value="ClpP/crotonase"/>
    <property type="match status" value="1"/>
</dbReference>
<evidence type="ECO:0000256" key="4">
    <source>
        <dbReference type="ARBA" id="ARBA00022832"/>
    </source>
</evidence>
<dbReference type="EMBL" id="UGQT01000001">
    <property type="protein sequence ID" value="STZ59163.1"/>
    <property type="molecule type" value="Genomic_DNA"/>
</dbReference>
<dbReference type="AlphaFoldDB" id="A0A378TH79"/>
<evidence type="ECO:0000256" key="8">
    <source>
        <dbReference type="ARBA" id="ARBA00039456"/>
    </source>
</evidence>
<evidence type="ECO:0000313" key="12">
    <source>
        <dbReference type="EMBL" id="STZ59163.1"/>
    </source>
</evidence>
<proteinExistence type="inferred from homology"/>
<feature type="region of interest" description="Disordered" evidence="11">
    <location>
        <begin position="238"/>
        <end position="259"/>
    </location>
</feature>
<keyword evidence="5 12" id="KW-0456">Lyase</keyword>
<evidence type="ECO:0000256" key="1">
    <source>
        <dbReference type="ARBA" id="ARBA00002994"/>
    </source>
</evidence>